<keyword evidence="6" id="KW-0406">Ion transport</keyword>
<evidence type="ECO:0000256" key="1">
    <source>
        <dbReference type="ARBA" id="ARBA00004141"/>
    </source>
</evidence>
<evidence type="ECO:0000256" key="5">
    <source>
        <dbReference type="ARBA" id="ARBA00023136"/>
    </source>
</evidence>
<comment type="caution">
    <text evidence="7">The sequence shown here is derived from an EMBL/GenBank/DDBJ whole genome shotgun (WGS) entry which is preliminary data.</text>
</comment>
<reference evidence="8" key="1">
    <citation type="journal article" date="2019" name="Int. J. Syst. Evol. Microbiol.">
        <title>The Global Catalogue of Microorganisms (GCM) 10K type strain sequencing project: providing services to taxonomists for standard genome sequencing and annotation.</title>
        <authorList>
            <consortium name="The Broad Institute Genomics Platform"/>
            <consortium name="The Broad Institute Genome Sequencing Center for Infectious Disease"/>
            <person name="Wu L."/>
            <person name="Ma J."/>
        </authorList>
    </citation>
    <scope>NUCLEOTIDE SEQUENCE [LARGE SCALE GENOMIC DNA]</scope>
    <source>
        <strain evidence="8">JCM 17906</strain>
    </source>
</reference>
<evidence type="ECO:0000313" key="7">
    <source>
        <dbReference type="EMBL" id="GAA4549806.1"/>
    </source>
</evidence>
<feature type="transmembrane region" description="Helical" evidence="6">
    <location>
        <begin position="161"/>
        <end position="179"/>
    </location>
</feature>
<protein>
    <recommendedName>
        <fullName evidence="6">Divalent metal cation transporter MntH</fullName>
    </recommendedName>
</protein>
<sequence>MDTTVARRSESGLPVGRGLRARLLVAGPAFVAAIAYIDPGNFATNFAAGSQYGYLLLWVIVAANLLAMLVQNLSAKLGLATGLNLAELCRERFRTPVRWGMWAQAEVVAVATDLAEVIGGAVALSLLFGIPLFTGGVITGVVAFGLLALQARGHRPFERAITLLFVVILVALFSTVWQVDVSVGGAVAGLVPRFAGTDTVLLATGILGATVMPHVIYLHSALTQRRITAATPEERRFVLRTTRVDVLAGMGTAGIVNASMLLIAAAVFAGSALPDTDTLDGVHAGLGVAVGQGAAIAFGVALLASGLASSGVGTYAGQVVMQGFIHRRIPILLRRVLTLAPALVVLGLGVDPTGALVLSQVVLSFGIPFALIPLVMFTSNRSIMGPLVNRRPTTAAAVVVAALIIGLNAFLVAEVLFGG</sequence>
<evidence type="ECO:0000256" key="2">
    <source>
        <dbReference type="ARBA" id="ARBA00022448"/>
    </source>
</evidence>
<dbReference type="PANTHER" id="PTHR11706:SF33">
    <property type="entry name" value="NATURAL RESISTANCE-ASSOCIATED MACROPHAGE PROTEIN 2"/>
    <property type="match status" value="1"/>
</dbReference>
<feature type="transmembrane region" description="Helical" evidence="6">
    <location>
        <begin position="332"/>
        <end position="350"/>
    </location>
</feature>
<dbReference type="NCBIfam" id="TIGR01197">
    <property type="entry name" value="nramp"/>
    <property type="match status" value="1"/>
</dbReference>
<keyword evidence="4 6" id="KW-1133">Transmembrane helix</keyword>
<evidence type="ECO:0000313" key="8">
    <source>
        <dbReference type="Proteomes" id="UP001501598"/>
    </source>
</evidence>
<keyword evidence="8" id="KW-1185">Reference proteome</keyword>
<dbReference type="EMBL" id="BAABGT010000053">
    <property type="protein sequence ID" value="GAA4549806.1"/>
    <property type="molecule type" value="Genomic_DNA"/>
</dbReference>
<dbReference type="InterPro" id="IPR001046">
    <property type="entry name" value="NRAMP_fam"/>
</dbReference>
<feature type="transmembrane region" description="Helical" evidence="6">
    <location>
        <begin position="199"/>
        <end position="218"/>
    </location>
</feature>
<dbReference type="RefSeq" id="WP_345420191.1">
    <property type="nucleotide sequence ID" value="NZ_BAABGT010000053.1"/>
</dbReference>
<organism evidence="7 8">
    <name type="scientific">Pseudonocardia xishanensis</name>
    <dbReference type="NCBI Taxonomy" id="630995"/>
    <lineage>
        <taxon>Bacteria</taxon>
        <taxon>Bacillati</taxon>
        <taxon>Actinomycetota</taxon>
        <taxon>Actinomycetes</taxon>
        <taxon>Pseudonocardiales</taxon>
        <taxon>Pseudonocardiaceae</taxon>
        <taxon>Pseudonocardia</taxon>
    </lineage>
</organism>
<dbReference type="PRINTS" id="PR00447">
    <property type="entry name" value="NATRESASSCMP"/>
</dbReference>
<feature type="transmembrane region" description="Helical" evidence="6">
    <location>
        <begin position="395"/>
        <end position="417"/>
    </location>
</feature>
<feature type="transmembrane region" description="Helical" evidence="6">
    <location>
        <begin position="293"/>
        <end position="320"/>
    </location>
</feature>
<dbReference type="Proteomes" id="UP001501598">
    <property type="component" value="Unassembled WGS sequence"/>
</dbReference>
<keyword evidence="6" id="KW-1003">Cell membrane</keyword>
<feature type="transmembrane region" description="Helical" evidence="6">
    <location>
        <begin position="246"/>
        <end position="273"/>
    </location>
</feature>
<dbReference type="HAMAP" id="MF_00221">
    <property type="entry name" value="NRAMP"/>
    <property type="match status" value="1"/>
</dbReference>
<evidence type="ECO:0000256" key="4">
    <source>
        <dbReference type="ARBA" id="ARBA00022989"/>
    </source>
</evidence>
<dbReference type="NCBIfam" id="NF037982">
    <property type="entry name" value="Nramp_1"/>
    <property type="match status" value="1"/>
</dbReference>
<comment type="similarity">
    <text evidence="6">Belongs to the NRAMP family.</text>
</comment>
<keyword evidence="5 6" id="KW-0472">Membrane</keyword>
<name>A0ABP8RWJ1_9PSEU</name>
<comment type="function">
    <text evidence="6">H(+)-stimulated, divalent metal cation uptake system.</text>
</comment>
<gene>
    <name evidence="6" type="primary">mntH</name>
    <name evidence="7" type="ORF">GCM10023175_38600</name>
</gene>
<dbReference type="PANTHER" id="PTHR11706">
    <property type="entry name" value="SOLUTE CARRIER PROTEIN FAMILY 11 MEMBER"/>
    <property type="match status" value="1"/>
</dbReference>
<keyword evidence="3 6" id="KW-0812">Transmembrane</keyword>
<dbReference type="Pfam" id="PF01566">
    <property type="entry name" value="Nramp"/>
    <property type="match status" value="1"/>
</dbReference>
<evidence type="ECO:0000256" key="6">
    <source>
        <dbReference type="HAMAP-Rule" id="MF_00221"/>
    </source>
</evidence>
<feature type="transmembrane region" description="Helical" evidence="6">
    <location>
        <begin position="356"/>
        <end position="375"/>
    </location>
</feature>
<accession>A0ABP8RWJ1</accession>
<dbReference type="NCBIfam" id="NF001923">
    <property type="entry name" value="PRK00701.1"/>
    <property type="match status" value="1"/>
</dbReference>
<keyword evidence="2 6" id="KW-0813">Transport</keyword>
<feature type="transmembrane region" description="Helical" evidence="6">
    <location>
        <begin position="52"/>
        <end position="70"/>
    </location>
</feature>
<proteinExistence type="inferred from homology"/>
<evidence type="ECO:0000256" key="3">
    <source>
        <dbReference type="ARBA" id="ARBA00022692"/>
    </source>
</evidence>
<feature type="transmembrane region" description="Helical" evidence="6">
    <location>
        <begin position="128"/>
        <end position="149"/>
    </location>
</feature>
<keyword evidence="6" id="KW-0769">Symport</keyword>
<comment type="subcellular location">
    <subcellularLocation>
        <location evidence="6">Cell membrane</location>
        <topology evidence="6">Multi-pass membrane protein</topology>
    </subcellularLocation>
    <subcellularLocation>
        <location evidence="1">Membrane</location>
        <topology evidence="1">Multi-pass membrane protein</topology>
    </subcellularLocation>
</comment>